<dbReference type="InterPro" id="IPR029033">
    <property type="entry name" value="His_PPase_superfam"/>
</dbReference>
<feature type="active site" description="Proton donor/acceptor" evidence="1">
    <location>
        <position position="87"/>
    </location>
</feature>
<dbReference type="EMBL" id="GG698805">
    <property type="protein sequence ID" value="EEU29860.1"/>
    <property type="molecule type" value="Genomic_DNA"/>
</dbReference>
<gene>
    <name evidence="3" type="ORF">HMPREF0501_01325</name>
</gene>
<dbReference type="SMART" id="SM00855">
    <property type="entry name" value="PGAM"/>
    <property type="match status" value="1"/>
</dbReference>
<dbReference type="STRING" id="575594.HMPREF0501_01325"/>
<feature type="binding site" evidence="2">
    <location>
        <begin position="9"/>
        <end position="16"/>
    </location>
    <ligand>
        <name>substrate</name>
    </ligand>
</feature>
<dbReference type="InterPro" id="IPR050275">
    <property type="entry name" value="PGM_Phosphatase"/>
</dbReference>
<dbReference type="Proteomes" id="UP000003987">
    <property type="component" value="Unassembled WGS sequence"/>
</dbReference>
<sequence>MANTVYFIRHGETFFNKYHRMQGWSDTPLTEKGWTDAAKAGRALADLDFDYLFSSDLKRTVDTANTILKNHPTKKIQAPIQEAAFREEFFGYFEGADDDHSAIMVGAPEKFINFREIIAKYGLAKMQNMIAESDPFHDAENHQQFWARVDKGFDRLRALPDGSVSVVVSHGMTISAIVDRFGDGDYSEGPLNGSITKLTLTNDSTTVDFYNQLQIPDK</sequence>
<dbReference type="Gene3D" id="3.40.50.1240">
    <property type="entry name" value="Phosphoglycerate mutase-like"/>
    <property type="match status" value="1"/>
</dbReference>
<evidence type="ECO:0000313" key="4">
    <source>
        <dbReference type="Proteomes" id="UP000003987"/>
    </source>
</evidence>
<feature type="active site" description="Tele-phosphohistidine intermediate" evidence="1">
    <location>
        <position position="10"/>
    </location>
</feature>
<dbReference type="HOGENOM" id="CLU_033323_9_0_9"/>
<dbReference type="GO" id="GO:0005737">
    <property type="term" value="C:cytoplasm"/>
    <property type="evidence" value="ECO:0007669"/>
    <property type="project" value="TreeGrafter"/>
</dbReference>
<evidence type="ECO:0000313" key="3">
    <source>
        <dbReference type="EMBL" id="EEU29860.1"/>
    </source>
</evidence>
<dbReference type="RefSeq" id="WP_006917197.1">
    <property type="nucleotide sequence ID" value="NZ_GG698805.1"/>
</dbReference>
<organism evidence="3 4">
    <name type="scientific">Limosilactobacillus coleohominis 101-4-CHN</name>
    <dbReference type="NCBI Taxonomy" id="575594"/>
    <lineage>
        <taxon>Bacteria</taxon>
        <taxon>Bacillati</taxon>
        <taxon>Bacillota</taxon>
        <taxon>Bacilli</taxon>
        <taxon>Lactobacillales</taxon>
        <taxon>Lactobacillaceae</taxon>
        <taxon>Limosilactobacillus</taxon>
    </lineage>
</organism>
<dbReference type="GO" id="GO:0016853">
    <property type="term" value="F:isomerase activity"/>
    <property type="evidence" value="ECO:0007669"/>
    <property type="project" value="UniProtKB-KW"/>
</dbReference>
<evidence type="ECO:0000256" key="2">
    <source>
        <dbReference type="PIRSR" id="PIRSR613078-2"/>
    </source>
</evidence>
<dbReference type="PANTHER" id="PTHR48100:SF9">
    <property type="entry name" value="PHOSPHOGLYCERATE MUTASE 2 PARALOG"/>
    <property type="match status" value="1"/>
</dbReference>
<dbReference type="AlphaFoldDB" id="C7XX40"/>
<proteinExistence type="predicted"/>
<dbReference type="Pfam" id="PF00300">
    <property type="entry name" value="His_Phos_1"/>
    <property type="match status" value="1"/>
</dbReference>
<evidence type="ECO:0000256" key="1">
    <source>
        <dbReference type="PIRSR" id="PIRSR613078-1"/>
    </source>
</evidence>
<dbReference type="OrthoDB" id="4131070at2"/>
<dbReference type="GO" id="GO:0016791">
    <property type="term" value="F:phosphatase activity"/>
    <property type="evidence" value="ECO:0007669"/>
    <property type="project" value="TreeGrafter"/>
</dbReference>
<protein>
    <submittedName>
        <fullName evidence="3">Phosphoglycerate mutase family protein</fullName>
        <ecNumber evidence="3">5.4.2.1</ecNumber>
    </submittedName>
</protein>
<keyword evidence="4" id="KW-1185">Reference proteome</keyword>
<reference evidence="3 4" key="1">
    <citation type="submission" date="2009-06" db="EMBL/GenBank/DDBJ databases">
        <title>The Genome Sequence of Lactobacillus coleohominis strain 101-4-CHN.</title>
        <authorList>
            <consortium name="The Broad Institute Genome Sequencing Platform"/>
            <person name="Ward D."/>
            <person name="Young S.K."/>
            <person name="Zeng Q."/>
            <person name="Koehrsen M."/>
            <person name="Alvarado L."/>
            <person name="Berlin A."/>
            <person name="Borenstein D."/>
            <person name="Chen Z."/>
            <person name="Engels R."/>
            <person name="Freedman E."/>
            <person name="Gellesch M."/>
            <person name="Goldberg J."/>
            <person name="Griggs A."/>
            <person name="Gujja S."/>
            <person name="Heiman D."/>
            <person name="Hepburn T."/>
            <person name="Howarth C."/>
            <person name="Jen D."/>
            <person name="Larson L."/>
            <person name="Lewis B."/>
            <person name="Mehta T."/>
            <person name="Park D."/>
            <person name="Pearson M."/>
            <person name="Roberts A."/>
            <person name="Saif S."/>
            <person name="Shea T."/>
            <person name="Shenoy N."/>
            <person name="Sisk P."/>
            <person name="Stolte C."/>
            <person name="Sykes S."/>
            <person name="Walk T."/>
            <person name="White J."/>
            <person name="Yandava C."/>
            <person name="Liu Y."/>
            <person name="Xu Q."/>
            <person name="Lander E."/>
            <person name="Nusbaum C."/>
            <person name="Galagan J."/>
            <person name="Birren B."/>
        </authorList>
    </citation>
    <scope>NUCLEOTIDE SEQUENCE [LARGE SCALE GENOMIC DNA]</scope>
    <source>
        <strain evidence="3 4">101-4-CHN</strain>
    </source>
</reference>
<accession>C7XX40</accession>
<dbReference type="EC" id="5.4.2.1" evidence="3"/>
<dbReference type="InterPro" id="IPR013078">
    <property type="entry name" value="His_Pase_superF_clade-1"/>
</dbReference>
<dbReference type="eggNOG" id="COG0406">
    <property type="taxonomic scope" value="Bacteria"/>
</dbReference>
<dbReference type="CDD" id="cd07067">
    <property type="entry name" value="HP_PGM_like"/>
    <property type="match status" value="1"/>
</dbReference>
<keyword evidence="3" id="KW-0413">Isomerase</keyword>
<name>C7XX40_9LACO</name>
<feature type="binding site" evidence="2">
    <location>
        <position position="59"/>
    </location>
    <ligand>
        <name>substrate</name>
    </ligand>
</feature>
<dbReference type="PANTHER" id="PTHR48100">
    <property type="entry name" value="BROAD-SPECIFICITY PHOSPHATASE YOR283W-RELATED"/>
    <property type="match status" value="1"/>
</dbReference>
<dbReference type="SUPFAM" id="SSF53254">
    <property type="entry name" value="Phosphoglycerate mutase-like"/>
    <property type="match status" value="1"/>
</dbReference>